<keyword evidence="5" id="KW-0805">Transcription regulation</keyword>
<dbReference type="PANTHER" id="PTHR13808:SF1">
    <property type="entry name" value="HISTONE ACETYLTRANSFERASE"/>
    <property type="match status" value="1"/>
</dbReference>
<dbReference type="AlphaFoldDB" id="A0A7R8X3W1"/>
<dbReference type="GO" id="GO:0003713">
    <property type="term" value="F:transcription coactivator activity"/>
    <property type="evidence" value="ECO:0007669"/>
    <property type="project" value="TreeGrafter"/>
</dbReference>
<feature type="compositionally biased region" description="Basic residues" evidence="9">
    <location>
        <begin position="88"/>
        <end position="98"/>
    </location>
</feature>
<feature type="region of interest" description="Disordered" evidence="9">
    <location>
        <begin position="223"/>
        <end position="265"/>
    </location>
</feature>
<evidence type="ECO:0000256" key="6">
    <source>
        <dbReference type="ARBA" id="ARBA00023163"/>
    </source>
</evidence>
<feature type="region of interest" description="Disordered" evidence="9">
    <location>
        <begin position="184"/>
        <end position="211"/>
    </location>
</feature>
<comment type="catalytic activity">
    <reaction evidence="8">
        <text>L-lysyl-[protein] + acetyl-CoA = N(6)-acetyl-L-lysyl-[protein] + CoA + H(+)</text>
        <dbReference type="Rhea" id="RHEA:45948"/>
        <dbReference type="Rhea" id="RHEA-COMP:9752"/>
        <dbReference type="Rhea" id="RHEA-COMP:10731"/>
        <dbReference type="ChEBI" id="CHEBI:15378"/>
        <dbReference type="ChEBI" id="CHEBI:29969"/>
        <dbReference type="ChEBI" id="CHEBI:57287"/>
        <dbReference type="ChEBI" id="CHEBI:57288"/>
        <dbReference type="ChEBI" id="CHEBI:61930"/>
        <dbReference type="EC" id="2.3.1.48"/>
    </reaction>
</comment>
<dbReference type="PROSITE" id="PS50952">
    <property type="entry name" value="KIX"/>
    <property type="match status" value="1"/>
</dbReference>
<feature type="compositionally biased region" description="Basic and acidic residues" evidence="9">
    <location>
        <begin position="287"/>
        <end position="299"/>
    </location>
</feature>
<feature type="region of interest" description="Disordered" evidence="9">
    <location>
        <begin position="475"/>
        <end position="504"/>
    </location>
</feature>
<evidence type="ECO:0000256" key="9">
    <source>
        <dbReference type="SAM" id="MobiDB-lite"/>
    </source>
</evidence>
<feature type="region of interest" description="Disordered" evidence="9">
    <location>
        <begin position="87"/>
        <end position="121"/>
    </location>
</feature>
<evidence type="ECO:0000256" key="3">
    <source>
        <dbReference type="ARBA" id="ARBA00022679"/>
    </source>
</evidence>
<dbReference type="GO" id="GO:0004402">
    <property type="term" value="F:histone acetyltransferase activity"/>
    <property type="evidence" value="ECO:0007669"/>
    <property type="project" value="InterPro"/>
</dbReference>
<dbReference type="SUPFAM" id="SSF57933">
    <property type="entry name" value="TAZ domain"/>
    <property type="match status" value="1"/>
</dbReference>
<reference evidence="11" key="1">
    <citation type="submission" date="2020-11" db="EMBL/GenBank/DDBJ databases">
        <authorList>
            <person name="Tran Van P."/>
        </authorList>
    </citation>
    <scope>NUCLEOTIDE SEQUENCE</scope>
</reference>
<dbReference type="Pfam" id="PF02172">
    <property type="entry name" value="KIX"/>
    <property type="match status" value="1"/>
</dbReference>
<feature type="domain" description="KIX" evidence="10">
    <location>
        <begin position="396"/>
        <end position="475"/>
    </location>
</feature>
<feature type="region of interest" description="Disordered" evidence="9">
    <location>
        <begin position="279"/>
        <end position="299"/>
    </location>
</feature>
<dbReference type="GO" id="GO:0005667">
    <property type="term" value="C:transcription regulator complex"/>
    <property type="evidence" value="ECO:0007669"/>
    <property type="project" value="TreeGrafter"/>
</dbReference>
<gene>
    <name evidence="11" type="ORF">DSTB1V02_LOCUS3449</name>
</gene>
<evidence type="ECO:0000256" key="1">
    <source>
        <dbReference type="ARBA" id="ARBA00004123"/>
    </source>
</evidence>
<proteinExistence type="predicted"/>
<keyword evidence="6" id="KW-0804">Transcription</keyword>
<evidence type="ECO:0000256" key="5">
    <source>
        <dbReference type="ARBA" id="ARBA00023015"/>
    </source>
</evidence>
<dbReference type="InterPro" id="IPR003101">
    <property type="entry name" value="KIX_dom"/>
</dbReference>
<dbReference type="SUPFAM" id="SSF47040">
    <property type="entry name" value="Kix domain of CBP (creb binding protein)"/>
    <property type="match status" value="1"/>
</dbReference>
<comment type="subcellular location">
    <subcellularLocation>
        <location evidence="1">Nucleus</location>
    </subcellularLocation>
</comment>
<feature type="compositionally biased region" description="Low complexity" evidence="9">
    <location>
        <begin position="102"/>
        <end position="119"/>
    </location>
</feature>
<evidence type="ECO:0000313" key="12">
    <source>
        <dbReference type="Proteomes" id="UP000677054"/>
    </source>
</evidence>
<feature type="compositionally biased region" description="Low complexity" evidence="9">
    <location>
        <begin position="236"/>
        <end position="256"/>
    </location>
</feature>
<dbReference type="Proteomes" id="UP000677054">
    <property type="component" value="Unassembled WGS sequence"/>
</dbReference>
<dbReference type="EC" id="2.3.1.48" evidence="2"/>
<dbReference type="GO" id="GO:0045944">
    <property type="term" value="P:positive regulation of transcription by RNA polymerase II"/>
    <property type="evidence" value="ECO:0007669"/>
    <property type="project" value="TreeGrafter"/>
</dbReference>
<dbReference type="EMBL" id="CAJPEV010000445">
    <property type="protein sequence ID" value="CAG0885386.1"/>
    <property type="molecule type" value="Genomic_DNA"/>
</dbReference>
<sequence>MTETGRDQMENRVESFEDASRCGLPRCLKMGRALAHIEGCKETNKGCQICKQLITPSCSNGEGCQIKYGMSHWNSIKRKLKQDQALAHKQKGAPKRRRIEFSESGTSGSSGSSSHGYRSPNAMSLVRGHTEAVSMAEGDMDMVSRDRLNANSPIPNVTLQPLMVAQSPAPNIQPLQNMGQDVGGDLDDEMDLGVPKNHDFISHVQDPQSSPYAKKVISSMNPLYRGPLAGNPTTGKPPTSASQQQQKQYSQTMSAQVPADESQVLEQRMHERPPLTAECMESGQSLREQREKQPQCADPEKRKLVRQQLELILCALKCQRQKNQINEDVFQQRGKQFQGLQETQGAVGQSQEPQWHMAQRLPGITDMTQAQNEHIDFRQQQEQPYGLAQVTATSMHGSKKWQESVSLELRNHIVKKVLRAIFPTKDQIVVHDRRMQILVTYAQKVERNAHERANSRAEYFLLLAEKIYKIQTDLEKRRQRRQGGHEVNGSQGQQQPREEGVHQLGESDLQKYSIHSIGDLLHLP</sequence>
<dbReference type="InterPro" id="IPR036529">
    <property type="entry name" value="KIX_dom_sf"/>
</dbReference>
<evidence type="ECO:0000256" key="2">
    <source>
        <dbReference type="ARBA" id="ARBA00013184"/>
    </source>
</evidence>
<dbReference type="InterPro" id="IPR035898">
    <property type="entry name" value="TAZ_dom_sf"/>
</dbReference>
<dbReference type="PANTHER" id="PTHR13808">
    <property type="entry name" value="CBP/P300-RELATED"/>
    <property type="match status" value="1"/>
</dbReference>
<evidence type="ECO:0000256" key="8">
    <source>
        <dbReference type="ARBA" id="ARBA00048017"/>
    </source>
</evidence>
<dbReference type="GO" id="GO:0031490">
    <property type="term" value="F:chromatin DNA binding"/>
    <property type="evidence" value="ECO:0007669"/>
    <property type="project" value="TreeGrafter"/>
</dbReference>
<keyword evidence="12" id="KW-1185">Reference proteome</keyword>
<name>A0A7R8X3W1_9CRUS</name>
<evidence type="ECO:0000256" key="7">
    <source>
        <dbReference type="ARBA" id="ARBA00023242"/>
    </source>
</evidence>
<dbReference type="Gene3D" id="1.10.246.20">
    <property type="entry name" value="Coactivator CBP, KIX domain"/>
    <property type="match status" value="1"/>
</dbReference>
<keyword evidence="4" id="KW-0156">Chromatin regulator</keyword>
<organism evidence="11">
    <name type="scientific">Darwinula stevensoni</name>
    <dbReference type="NCBI Taxonomy" id="69355"/>
    <lineage>
        <taxon>Eukaryota</taxon>
        <taxon>Metazoa</taxon>
        <taxon>Ecdysozoa</taxon>
        <taxon>Arthropoda</taxon>
        <taxon>Crustacea</taxon>
        <taxon>Oligostraca</taxon>
        <taxon>Ostracoda</taxon>
        <taxon>Podocopa</taxon>
        <taxon>Podocopida</taxon>
        <taxon>Darwinulocopina</taxon>
        <taxon>Darwinuloidea</taxon>
        <taxon>Darwinulidae</taxon>
        <taxon>Darwinula</taxon>
    </lineage>
</organism>
<dbReference type="EMBL" id="LR899962">
    <property type="protein sequence ID" value="CAD7243532.1"/>
    <property type="molecule type" value="Genomic_DNA"/>
</dbReference>
<evidence type="ECO:0000313" key="11">
    <source>
        <dbReference type="EMBL" id="CAD7243532.1"/>
    </source>
</evidence>
<dbReference type="GO" id="GO:0005634">
    <property type="term" value="C:nucleus"/>
    <property type="evidence" value="ECO:0007669"/>
    <property type="project" value="UniProtKB-SubCell"/>
</dbReference>
<dbReference type="InterPro" id="IPR013178">
    <property type="entry name" value="Histone_AcTrfase_Rtt109/CBP"/>
</dbReference>
<dbReference type="GO" id="GO:0000123">
    <property type="term" value="C:histone acetyltransferase complex"/>
    <property type="evidence" value="ECO:0007669"/>
    <property type="project" value="TreeGrafter"/>
</dbReference>
<dbReference type="Gene3D" id="1.20.1020.10">
    <property type="entry name" value="TAZ domain"/>
    <property type="match status" value="1"/>
</dbReference>
<dbReference type="OrthoDB" id="899at2759"/>
<evidence type="ECO:0000259" key="10">
    <source>
        <dbReference type="PROSITE" id="PS50952"/>
    </source>
</evidence>
<keyword evidence="7" id="KW-0539">Nucleus</keyword>
<evidence type="ECO:0000256" key="4">
    <source>
        <dbReference type="ARBA" id="ARBA00022853"/>
    </source>
</evidence>
<accession>A0A7R8X3W1</accession>
<protein>
    <recommendedName>
        <fullName evidence="2">histone acetyltransferase</fullName>
        <ecNumber evidence="2">2.3.1.48</ecNumber>
    </recommendedName>
</protein>
<keyword evidence="3" id="KW-0808">Transferase</keyword>